<protein>
    <recommendedName>
        <fullName evidence="3">F-box domain-containing protein</fullName>
    </recommendedName>
</protein>
<evidence type="ECO:0000313" key="1">
    <source>
        <dbReference type="EMBL" id="KAJ7612660.1"/>
    </source>
</evidence>
<organism evidence="1 2">
    <name type="scientific">Roridomyces roridus</name>
    <dbReference type="NCBI Taxonomy" id="1738132"/>
    <lineage>
        <taxon>Eukaryota</taxon>
        <taxon>Fungi</taxon>
        <taxon>Dikarya</taxon>
        <taxon>Basidiomycota</taxon>
        <taxon>Agaricomycotina</taxon>
        <taxon>Agaricomycetes</taxon>
        <taxon>Agaricomycetidae</taxon>
        <taxon>Agaricales</taxon>
        <taxon>Marasmiineae</taxon>
        <taxon>Mycenaceae</taxon>
        <taxon>Roridomyces</taxon>
    </lineage>
</organism>
<gene>
    <name evidence="1" type="ORF">FB45DRAFT_874868</name>
</gene>
<dbReference type="Proteomes" id="UP001221142">
    <property type="component" value="Unassembled WGS sequence"/>
</dbReference>
<evidence type="ECO:0008006" key="3">
    <source>
        <dbReference type="Google" id="ProtNLM"/>
    </source>
</evidence>
<evidence type="ECO:0000313" key="2">
    <source>
        <dbReference type="Proteomes" id="UP001221142"/>
    </source>
</evidence>
<dbReference type="EMBL" id="JARKIF010000030">
    <property type="protein sequence ID" value="KAJ7612660.1"/>
    <property type="molecule type" value="Genomic_DNA"/>
</dbReference>
<name>A0AAD7FCW3_9AGAR</name>
<sequence>MDSATSALDNPALRVPYDILVEIFHAATDLYMYEVGQGPLFGIIGVCTGWRNAALECPSLWSTFWVDMYVDLVQTYLQRSRSCLLRIHLIANIRLRPSRSDSRQYNLDTVQRMFRILADHSDRFWTLGFSGVDWPQLLPSFSGFRGRLSSLEMLDLDNEALFETGEFQIAPELHTLTTLGPCLAGTTNLPHAQIRSLRISWTRDSWGLRNDCIRQLESFPNLSSLTLEFKAGSEPSSVIYIIESMFDVHSAGITLPFLSYWKIQVPFKVPPLGWMLDHFKTPALETLDIAYFTQPSNLCDLFRRSQCSLKRLALRRCTIRGGDLLNILELTPSLDSLVIENGSVPTMVTNRFFDSLTFTAGRHPIVPVLRELEITGQYCFSGPKVLEMVDSRVGRGLSVVEMVFFREALIMKEADVVRLDRAFKGLRGHGHGHGGQSLPARPRTTSVFLGLRNGEGGLTSWTCVASRYANTWCIRDIQHDCGTDRPAPVYYGSYRGYSSRDCTTHLITVV</sequence>
<dbReference type="AlphaFoldDB" id="A0AAD7FCW3"/>
<dbReference type="SUPFAM" id="SSF52047">
    <property type="entry name" value="RNI-like"/>
    <property type="match status" value="1"/>
</dbReference>
<proteinExistence type="predicted"/>
<dbReference type="InterPro" id="IPR032675">
    <property type="entry name" value="LRR_dom_sf"/>
</dbReference>
<comment type="caution">
    <text evidence="1">The sequence shown here is derived from an EMBL/GenBank/DDBJ whole genome shotgun (WGS) entry which is preliminary data.</text>
</comment>
<dbReference type="Gene3D" id="3.80.10.10">
    <property type="entry name" value="Ribonuclease Inhibitor"/>
    <property type="match status" value="1"/>
</dbReference>
<keyword evidence="2" id="KW-1185">Reference proteome</keyword>
<accession>A0AAD7FCW3</accession>
<reference evidence="1" key="1">
    <citation type="submission" date="2023-03" db="EMBL/GenBank/DDBJ databases">
        <title>Massive genome expansion in bonnet fungi (Mycena s.s.) driven by repeated elements and novel gene families across ecological guilds.</title>
        <authorList>
            <consortium name="Lawrence Berkeley National Laboratory"/>
            <person name="Harder C.B."/>
            <person name="Miyauchi S."/>
            <person name="Viragh M."/>
            <person name="Kuo A."/>
            <person name="Thoen E."/>
            <person name="Andreopoulos B."/>
            <person name="Lu D."/>
            <person name="Skrede I."/>
            <person name="Drula E."/>
            <person name="Henrissat B."/>
            <person name="Morin E."/>
            <person name="Kohler A."/>
            <person name="Barry K."/>
            <person name="LaButti K."/>
            <person name="Morin E."/>
            <person name="Salamov A."/>
            <person name="Lipzen A."/>
            <person name="Mereny Z."/>
            <person name="Hegedus B."/>
            <person name="Baldrian P."/>
            <person name="Stursova M."/>
            <person name="Weitz H."/>
            <person name="Taylor A."/>
            <person name="Grigoriev I.V."/>
            <person name="Nagy L.G."/>
            <person name="Martin F."/>
            <person name="Kauserud H."/>
        </authorList>
    </citation>
    <scope>NUCLEOTIDE SEQUENCE</scope>
    <source>
        <strain evidence="1">9284</strain>
    </source>
</reference>